<feature type="domain" description="HTH tetR-type" evidence="4">
    <location>
        <begin position="5"/>
        <end position="65"/>
    </location>
</feature>
<dbReference type="SUPFAM" id="SSF46689">
    <property type="entry name" value="Homeodomain-like"/>
    <property type="match status" value="1"/>
</dbReference>
<evidence type="ECO:0000313" key="5">
    <source>
        <dbReference type="EMBL" id="MBP2242820.1"/>
    </source>
</evidence>
<evidence type="ECO:0000313" key="6">
    <source>
        <dbReference type="Proteomes" id="UP001519293"/>
    </source>
</evidence>
<dbReference type="RefSeq" id="WP_066392928.1">
    <property type="nucleotide sequence ID" value="NZ_JAGIKZ010000027.1"/>
</dbReference>
<dbReference type="Proteomes" id="UP001519293">
    <property type="component" value="Unassembled WGS sequence"/>
</dbReference>
<dbReference type="PANTHER" id="PTHR43479">
    <property type="entry name" value="ACREF/ENVCD OPERON REPRESSOR-RELATED"/>
    <property type="match status" value="1"/>
</dbReference>
<dbReference type="PRINTS" id="PR00455">
    <property type="entry name" value="HTHTETR"/>
</dbReference>
<dbReference type="Pfam" id="PF00440">
    <property type="entry name" value="TetR_N"/>
    <property type="match status" value="1"/>
</dbReference>
<dbReference type="PANTHER" id="PTHR43479:SF11">
    <property type="entry name" value="ACREF_ENVCD OPERON REPRESSOR-RELATED"/>
    <property type="match status" value="1"/>
</dbReference>
<evidence type="ECO:0000256" key="3">
    <source>
        <dbReference type="PROSITE-ProRule" id="PRU00335"/>
    </source>
</evidence>
<proteinExistence type="predicted"/>
<keyword evidence="1" id="KW-0678">Repressor</keyword>
<name>A0ABS4RKE9_9BACI</name>
<evidence type="ECO:0000259" key="4">
    <source>
        <dbReference type="PROSITE" id="PS50977"/>
    </source>
</evidence>
<gene>
    <name evidence="5" type="ORF">J2Z40_003401</name>
</gene>
<evidence type="ECO:0000256" key="2">
    <source>
        <dbReference type="ARBA" id="ARBA00023125"/>
    </source>
</evidence>
<reference evidence="5 6" key="1">
    <citation type="submission" date="2021-03" db="EMBL/GenBank/DDBJ databases">
        <title>Genomic Encyclopedia of Type Strains, Phase IV (KMG-IV): sequencing the most valuable type-strain genomes for metagenomic binning, comparative biology and taxonomic classification.</title>
        <authorList>
            <person name="Goeker M."/>
        </authorList>
    </citation>
    <scope>NUCLEOTIDE SEQUENCE [LARGE SCALE GENOMIC DNA]</scope>
    <source>
        <strain evidence="5 6">DSM 26675</strain>
    </source>
</reference>
<dbReference type="Gene3D" id="1.10.357.10">
    <property type="entry name" value="Tetracycline Repressor, domain 2"/>
    <property type="match status" value="1"/>
</dbReference>
<feature type="DNA-binding region" description="H-T-H motif" evidence="3">
    <location>
        <begin position="28"/>
        <end position="47"/>
    </location>
</feature>
<protein>
    <submittedName>
        <fullName evidence="5">AcrR family transcriptional regulator</fullName>
    </submittedName>
</protein>
<dbReference type="InterPro" id="IPR001647">
    <property type="entry name" value="HTH_TetR"/>
</dbReference>
<sequence>MVKKLERRKRMIQAARILFSEQGFEKTTMQKIADESNVGVATLFRYFPKKEDLIIEVVKEAIEQHVPYFEEIIHSNKKGIEKIDDVLTVYIRFISEENRETTKLLEAFELYTAFTPVEKRMLEEIEKAYGEISHIISEIVKEGKEDGSIQLSISDEFIWNTIFNMFGTAIKKYTLYTFLPDVILPVPNQEELTEVKNMMIHFLKNPAK</sequence>
<dbReference type="InterPro" id="IPR050624">
    <property type="entry name" value="HTH-type_Tx_Regulator"/>
</dbReference>
<accession>A0ABS4RKE9</accession>
<dbReference type="InterPro" id="IPR009057">
    <property type="entry name" value="Homeodomain-like_sf"/>
</dbReference>
<organism evidence="5 6">
    <name type="scientific">Cytobacillus eiseniae</name>
    <dbReference type="NCBI Taxonomy" id="762947"/>
    <lineage>
        <taxon>Bacteria</taxon>
        <taxon>Bacillati</taxon>
        <taxon>Bacillota</taxon>
        <taxon>Bacilli</taxon>
        <taxon>Bacillales</taxon>
        <taxon>Bacillaceae</taxon>
        <taxon>Cytobacillus</taxon>
    </lineage>
</organism>
<dbReference type="EMBL" id="JAGIKZ010000027">
    <property type="protein sequence ID" value="MBP2242820.1"/>
    <property type="molecule type" value="Genomic_DNA"/>
</dbReference>
<comment type="caution">
    <text evidence="5">The sequence shown here is derived from an EMBL/GenBank/DDBJ whole genome shotgun (WGS) entry which is preliminary data.</text>
</comment>
<keyword evidence="2 3" id="KW-0238">DNA-binding</keyword>
<dbReference type="PROSITE" id="PS50977">
    <property type="entry name" value="HTH_TETR_2"/>
    <property type="match status" value="1"/>
</dbReference>
<evidence type="ECO:0000256" key="1">
    <source>
        <dbReference type="ARBA" id="ARBA00022491"/>
    </source>
</evidence>
<dbReference type="InterPro" id="IPR023772">
    <property type="entry name" value="DNA-bd_HTH_TetR-type_CS"/>
</dbReference>
<dbReference type="PROSITE" id="PS01081">
    <property type="entry name" value="HTH_TETR_1"/>
    <property type="match status" value="1"/>
</dbReference>
<keyword evidence="6" id="KW-1185">Reference proteome</keyword>